<dbReference type="InterPro" id="IPR037138">
    <property type="entry name" value="His_deacetylse_dom_sf"/>
</dbReference>
<sequence length="363" mass="40499">MYKSCNVAQMPLCFKGTNGDYSDSVNKKKTTSLNLKIKTENLNDDLLRKVKQGLTKGLPIVHHDGYVCDHPVKHRFAMRKFQTVFRHLRSDSVISVKQVVHPDMVGEDTLAGVHKPEYIQDFFNGTTSAAAQRKTGFKWSEGLVKRCRFETGGTITGARLALEVGMASSTAGGTHHAFPDYGSGFCLINDMAVATDFVLRQGLAEKVLIVDLDVHQGDGTAYIFRENDCVFTFSMHGVNNFPVRKQQSDLDVELPDKTGDKSYMERLQELLPHLVKSFRPDLVVYDAGVDPHEKDELGRLCLTDQGLFDRDYYVLKYLSSQGCPCVTVIGGGYAQDVDLLGLRHTIIHRAATKVWQEMKGCSI</sequence>
<dbReference type="Gene3D" id="3.40.800.20">
    <property type="entry name" value="Histone deacetylase domain"/>
    <property type="match status" value="1"/>
</dbReference>
<reference evidence="4" key="1">
    <citation type="submission" date="2025-08" db="UniProtKB">
        <authorList>
            <consortium name="RefSeq"/>
        </authorList>
    </citation>
    <scope>IDENTIFICATION</scope>
    <source>
        <tissue evidence="4">Gonads</tissue>
    </source>
</reference>
<name>A0A1S3KF67_LINAN</name>
<dbReference type="InParanoid" id="A0A1S3KF67"/>
<accession>A0A1S3KF67</accession>
<dbReference type="InterPro" id="IPR044150">
    <property type="entry name" value="HDAC_classIV"/>
</dbReference>
<dbReference type="RefSeq" id="XP_013421099.1">
    <property type="nucleotide sequence ID" value="XM_013565645.2"/>
</dbReference>
<proteinExistence type="predicted"/>
<dbReference type="PANTHER" id="PTHR10625">
    <property type="entry name" value="HISTONE DEACETYLASE HDAC1-RELATED"/>
    <property type="match status" value="1"/>
</dbReference>
<organism evidence="3 4">
    <name type="scientific">Lingula anatina</name>
    <name type="common">Brachiopod</name>
    <name type="synonym">Lingula unguis</name>
    <dbReference type="NCBI Taxonomy" id="7574"/>
    <lineage>
        <taxon>Eukaryota</taxon>
        <taxon>Metazoa</taxon>
        <taxon>Spiralia</taxon>
        <taxon>Lophotrochozoa</taxon>
        <taxon>Brachiopoda</taxon>
        <taxon>Linguliformea</taxon>
        <taxon>Lingulata</taxon>
        <taxon>Lingulida</taxon>
        <taxon>Linguloidea</taxon>
        <taxon>Lingulidae</taxon>
        <taxon>Lingula</taxon>
    </lineage>
</organism>
<dbReference type="GO" id="GO:0040029">
    <property type="term" value="P:epigenetic regulation of gene expression"/>
    <property type="evidence" value="ECO:0007669"/>
    <property type="project" value="TreeGrafter"/>
</dbReference>
<dbReference type="PANTHER" id="PTHR10625:SF19">
    <property type="entry name" value="HISTONE DEACETYLASE 12"/>
    <property type="match status" value="1"/>
</dbReference>
<keyword evidence="3" id="KW-1185">Reference proteome</keyword>
<feature type="domain" description="Histone deacetylase" evidence="2">
    <location>
        <begin position="74"/>
        <end position="336"/>
    </location>
</feature>
<dbReference type="Pfam" id="PF00850">
    <property type="entry name" value="Hist_deacetyl"/>
    <property type="match status" value="1"/>
</dbReference>
<dbReference type="GO" id="GO:0004407">
    <property type="term" value="F:histone deacetylase activity"/>
    <property type="evidence" value="ECO:0007669"/>
    <property type="project" value="InterPro"/>
</dbReference>
<gene>
    <name evidence="4" type="primary">LOC106181313</name>
</gene>
<keyword evidence="1" id="KW-0378">Hydrolase</keyword>
<dbReference type="InterPro" id="IPR023696">
    <property type="entry name" value="Ureohydrolase_dom_sf"/>
</dbReference>
<dbReference type="GeneID" id="106181313"/>
<dbReference type="InterPro" id="IPR000286">
    <property type="entry name" value="HDACs"/>
</dbReference>
<dbReference type="STRING" id="7574.A0A1S3KF67"/>
<dbReference type="AlphaFoldDB" id="A0A1S3KF67"/>
<evidence type="ECO:0000259" key="2">
    <source>
        <dbReference type="Pfam" id="PF00850"/>
    </source>
</evidence>
<dbReference type="PRINTS" id="PR01270">
    <property type="entry name" value="HDASUPER"/>
</dbReference>
<dbReference type="CDD" id="cd09993">
    <property type="entry name" value="HDAC_classIV"/>
    <property type="match status" value="1"/>
</dbReference>
<dbReference type="SUPFAM" id="SSF52768">
    <property type="entry name" value="Arginase/deacetylase"/>
    <property type="match status" value="1"/>
</dbReference>
<evidence type="ECO:0000313" key="4">
    <source>
        <dbReference type="RefSeq" id="XP_013421099.1"/>
    </source>
</evidence>
<protein>
    <submittedName>
        <fullName evidence="4">Uncharacterized protein LOC106181313</fullName>
    </submittedName>
</protein>
<dbReference type="InterPro" id="IPR023801">
    <property type="entry name" value="His_deacetylse_dom"/>
</dbReference>
<dbReference type="GO" id="GO:0016787">
    <property type="term" value="F:hydrolase activity"/>
    <property type="evidence" value="ECO:0007669"/>
    <property type="project" value="UniProtKB-KW"/>
</dbReference>
<dbReference type="OrthoDB" id="437693at2759"/>
<evidence type="ECO:0000256" key="1">
    <source>
        <dbReference type="ARBA" id="ARBA00022801"/>
    </source>
</evidence>
<evidence type="ECO:0000313" key="3">
    <source>
        <dbReference type="Proteomes" id="UP000085678"/>
    </source>
</evidence>
<dbReference type="Proteomes" id="UP000085678">
    <property type="component" value="Unplaced"/>
</dbReference>
<dbReference type="KEGG" id="lak:106181313"/>